<dbReference type="EMBL" id="SDRB02001368">
    <property type="protein sequence ID" value="THG21511.1"/>
    <property type="molecule type" value="Genomic_DNA"/>
</dbReference>
<evidence type="ECO:0000313" key="2">
    <source>
        <dbReference type="Proteomes" id="UP000306102"/>
    </source>
</evidence>
<name>A0A4S4EWX5_CAMSN</name>
<sequence length="404" mass="44551">MYSVKGLVHSGFYQSAIPSKFIIASSSQEDDTVLSQEEAIPTIDFFLLTSGDPDQRFKVIQDTGNACRDWGFFMVRKSQNTVLSVARDLRLTIESKTRLANLSIMKLNGMEDCSSNVLCSSQEAETFLEKGCREYEDDDEVAAGCDKLAAELVYTNEVVPRKEPTACRIGKKASTVVEETKLDSESCSKEGAYVEVMMLEEPVHSPKSNDGNQRCVEQVFTQGFMKSFSGSREGLQPGINLEVDLAQSISNNLVSDPFSRPIEPCNVKPGCNGLLALCLNHSGHIRQSAAISKPLRNVKKKGKQKAHLEGFTTFSRLHGYKAVNKPTSKSIIYRPAAAAIAQSELSESESSLNNYLLQEATATIQLGKTLGINFNGQEDVALNKIMDLERKDKKRIIKEGKVKQ</sequence>
<proteinExistence type="predicted"/>
<protein>
    <submittedName>
        <fullName evidence="1">Uncharacterized protein</fullName>
    </submittedName>
</protein>
<evidence type="ECO:0000313" key="1">
    <source>
        <dbReference type="EMBL" id="THG21511.1"/>
    </source>
</evidence>
<organism evidence="1 2">
    <name type="scientific">Camellia sinensis var. sinensis</name>
    <name type="common">China tea</name>
    <dbReference type="NCBI Taxonomy" id="542762"/>
    <lineage>
        <taxon>Eukaryota</taxon>
        <taxon>Viridiplantae</taxon>
        <taxon>Streptophyta</taxon>
        <taxon>Embryophyta</taxon>
        <taxon>Tracheophyta</taxon>
        <taxon>Spermatophyta</taxon>
        <taxon>Magnoliopsida</taxon>
        <taxon>eudicotyledons</taxon>
        <taxon>Gunneridae</taxon>
        <taxon>Pentapetalae</taxon>
        <taxon>asterids</taxon>
        <taxon>Ericales</taxon>
        <taxon>Theaceae</taxon>
        <taxon>Camellia</taxon>
    </lineage>
</organism>
<dbReference type="Proteomes" id="UP000306102">
    <property type="component" value="Unassembled WGS sequence"/>
</dbReference>
<comment type="caution">
    <text evidence="1">The sequence shown here is derived from an EMBL/GenBank/DDBJ whole genome shotgun (WGS) entry which is preliminary data.</text>
</comment>
<reference evidence="1 2" key="1">
    <citation type="journal article" date="2018" name="Proc. Natl. Acad. Sci. U.S.A.">
        <title>Draft genome sequence of Camellia sinensis var. sinensis provides insights into the evolution of the tea genome and tea quality.</title>
        <authorList>
            <person name="Wei C."/>
            <person name="Yang H."/>
            <person name="Wang S."/>
            <person name="Zhao J."/>
            <person name="Liu C."/>
            <person name="Gao L."/>
            <person name="Xia E."/>
            <person name="Lu Y."/>
            <person name="Tai Y."/>
            <person name="She G."/>
            <person name="Sun J."/>
            <person name="Cao H."/>
            <person name="Tong W."/>
            <person name="Gao Q."/>
            <person name="Li Y."/>
            <person name="Deng W."/>
            <person name="Jiang X."/>
            <person name="Wang W."/>
            <person name="Chen Q."/>
            <person name="Zhang S."/>
            <person name="Li H."/>
            <person name="Wu J."/>
            <person name="Wang P."/>
            <person name="Li P."/>
            <person name="Shi C."/>
            <person name="Zheng F."/>
            <person name="Jian J."/>
            <person name="Huang B."/>
            <person name="Shan D."/>
            <person name="Shi M."/>
            <person name="Fang C."/>
            <person name="Yue Y."/>
            <person name="Li F."/>
            <person name="Li D."/>
            <person name="Wei S."/>
            <person name="Han B."/>
            <person name="Jiang C."/>
            <person name="Yin Y."/>
            <person name="Xia T."/>
            <person name="Zhang Z."/>
            <person name="Bennetzen J.L."/>
            <person name="Zhao S."/>
            <person name="Wan X."/>
        </authorList>
    </citation>
    <scope>NUCLEOTIDE SEQUENCE [LARGE SCALE GENOMIC DNA]</scope>
    <source>
        <strain evidence="2">cv. Shuchazao</strain>
        <tissue evidence="1">Leaf</tissue>
    </source>
</reference>
<gene>
    <name evidence="1" type="ORF">TEA_029755</name>
</gene>
<keyword evidence="2" id="KW-1185">Reference proteome</keyword>
<accession>A0A4S4EWX5</accession>
<dbReference type="SUPFAM" id="SSF51197">
    <property type="entry name" value="Clavaminate synthase-like"/>
    <property type="match status" value="1"/>
</dbReference>
<dbReference type="AlphaFoldDB" id="A0A4S4EWX5"/>
<dbReference type="InterPro" id="IPR027443">
    <property type="entry name" value="IPNS-like_sf"/>
</dbReference>
<dbReference type="Gene3D" id="2.60.120.330">
    <property type="entry name" value="B-lactam Antibiotic, Isopenicillin N Synthase, Chain"/>
    <property type="match status" value="1"/>
</dbReference>